<dbReference type="SMART" id="SM00860">
    <property type="entry name" value="SMI1_KNR4"/>
    <property type="match status" value="1"/>
</dbReference>
<dbReference type="Gene3D" id="3.40.1580.10">
    <property type="entry name" value="SMI1/KNR4-like"/>
    <property type="match status" value="1"/>
</dbReference>
<feature type="domain" description="Knr4/Smi1-like" evidence="1">
    <location>
        <begin position="17"/>
        <end position="130"/>
    </location>
</feature>
<dbReference type="InterPro" id="IPR037883">
    <property type="entry name" value="Knr4/Smi1-like_sf"/>
</dbReference>
<name>A0ABT1VKL1_9GAMM</name>
<dbReference type="RefSeq" id="WP_256696687.1">
    <property type="nucleotide sequence ID" value="NZ_JANIES010000001.1"/>
</dbReference>
<reference evidence="2 3" key="1">
    <citation type="submission" date="2022-07" db="EMBL/GenBank/DDBJ databases">
        <title>Pantoea trifolii sp. nov. isolated from root nodules of Trifolium rubens.</title>
        <authorList>
            <person name="Kalita M."/>
            <person name="Wdowiak-Wrobel S."/>
            <person name="Marek-Kozaczuk M."/>
            <person name="Palusinska-Szysz M."/>
            <person name="Sokolowski W."/>
            <person name="Coutinho T."/>
            <person name="Hlahane L."/>
        </authorList>
    </citation>
    <scope>NUCLEOTIDE SEQUENCE [LARGE SCALE GENOMIC DNA]</scope>
    <source>
        <strain evidence="2 3">MMK2</strain>
    </source>
</reference>
<proteinExistence type="predicted"/>
<dbReference type="InterPro" id="IPR018958">
    <property type="entry name" value="Knr4/Smi1-like_dom"/>
</dbReference>
<dbReference type="EMBL" id="JANIET010000001">
    <property type="protein sequence ID" value="MCQ8228073.1"/>
    <property type="molecule type" value="Genomic_DNA"/>
</dbReference>
<protein>
    <submittedName>
        <fullName evidence="2">SMI1/KNR4 family protein</fullName>
    </submittedName>
</protein>
<evidence type="ECO:0000259" key="1">
    <source>
        <dbReference type="SMART" id="SM00860"/>
    </source>
</evidence>
<accession>A0ABT1VKL1</accession>
<gene>
    <name evidence="2" type="ORF">NQH49_11365</name>
</gene>
<sequence>MKQLKTFIEQHDVITCPVDTATINAAEKALHITFTPDYKAWLENVGFLSYEATEVCGLGVKETAWLNILRSTAELRQQHPDFPACAVPLMDAEDGHYYLYDNATGNTVRWSPLSGVRETLNVSLETFVLQQIEQ</sequence>
<dbReference type="Pfam" id="PF14567">
    <property type="entry name" value="SUKH_5"/>
    <property type="match status" value="1"/>
</dbReference>
<comment type="caution">
    <text evidence="2">The sequence shown here is derived from an EMBL/GenBank/DDBJ whole genome shotgun (WGS) entry which is preliminary data.</text>
</comment>
<evidence type="ECO:0000313" key="2">
    <source>
        <dbReference type="EMBL" id="MCQ8228073.1"/>
    </source>
</evidence>
<dbReference type="SUPFAM" id="SSF160631">
    <property type="entry name" value="SMI1/KNR4-like"/>
    <property type="match status" value="1"/>
</dbReference>
<keyword evidence="3" id="KW-1185">Reference proteome</keyword>
<organism evidence="2 3">
    <name type="scientific">Pantoea trifolii</name>
    <dbReference type="NCBI Taxonomy" id="2968030"/>
    <lineage>
        <taxon>Bacteria</taxon>
        <taxon>Pseudomonadati</taxon>
        <taxon>Pseudomonadota</taxon>
        <taxon>Gammaproteobacteria</taxon>
        <taxon>Enterobacterales</taxon>
        <taxon>Erwiniaceae</taxon>
        <taxon>Pantoea</taxon>
    </lineage>
</organism>
<dbReference type="Proteomes" id="UP001300015">
    <property type="component" value="Unassembled WGS sequence"/>
</dbReference>
<evidence type="ECO:0000313" key="3">
    <source>
        <dbReference type="Proteomes" id="UP001300015"/>
    </source>
</evidence>